<accession>A0A563EIS5</accession>
<dbReference type="AlphaFoldDB" id="A0A563EIS5"/>
<gene>
    <name evidence="3" type="ORF">FKR81_38325</name>
</gene>
<keyword evidence="3" id="KW-0540">Nuclease</keyword>
<dbReference type="Pfam" id="PF13391">
    <property type="entry name" value="HNH_2"/>
    <property type="match status" value="1"/>
</dbReference>
<organism evidence="3 4">
    <name type="scientific">Lentzea tibetensis</name>
    <dbReference type="NCBI Taxonomy" id="2591470"/>
    <lineage>
        <taxon>Bacteria</taxon>
        <taxon>Bacillati</taxon>
        <taxon>Actinomycetota</taxon>
        <taxon>Actinomycetes</taxon>
        <taxon>Pseudonocardiales</taxon>
        <taxon>Pseudonocardiaceae</taxon>
        <taxon>Lentzea</taxon>
    </lineage>
</organism>
<sequence length="300" mass="34217">MLAAGNDREHGGNDGYDDDPKAHYSWDNTVPNHALPKPGDVIVMWNKEILLGASVIEHIDRGQEPKELHRCPRCGKAGIKPRAKKLPRYKCYKCEHLFDEAVTRTEEVDTYRTRHEAGWLDLNGRLTGAQLRDLCFRPKSQLSMRQLDYERFSAAVESEPLSPRLAPISAAVEYTNGHRQSYVRTRLGQEGFRGRLLARYDNTCAFTGTAPKEALEAAHLYSYAATGVHHDDGGLLMRRDIHRLFDVGHIAVHPVDLLIDVSEAVRTFEEYARLHGKRLETDLTRGQIGWMRQHWDMHRG</sequence>
<evidence type="ECO:0000256" key="1">
    <source>
        <dbReference type="SAM" id="MobiDB-lite"/>
    </source>
</evidence>
<comment type="caution">
    <text evidence="3">The sequence shown here is derived from an EMBL/GenBank/DDBJ whole genome shotgun (WGS) entry which is preliminary data.</text>
</comment>
<proteinExistence type="predicted"/>
<dbReference type="Proteomes" id="UP000316639">
    <property type="component" value="Unassembled WGS sequence"/>
</dbReference>
<keyword evidence="3" id="KW-0255">Endonuclease</keyword>
<dbReference type="EMBL" id="VOBR01000038">
    <property type="protein sequence ID" value="TWP45828.1"/>
    <property type="molecule type" value="Genomic_DNA"/>
</dbReference>
<keyword evidence="3" id="KW-0378">Hydrolase</keyword>
<evidence type="ECO:0000259" key="2">
    <source>
        <dbReference type="Pfam" id="PF13391"/>
    </source>
</evidence>
<feature type="domain" description="HNH nuclease" evidence="2">
    <location>
        <begin position="204"/>
        <end position="252"/>
    </location>
</feature>
<dbReference type="OrthoDB" id="4464809at2"/>
<reference evidence="3 4" key="1">
    <citation type="submission" date="2019-07" db="EMBL/GenBank/DDBJ databases">
        <title>Lentzea xizangensis sp. nov., isolated from Qinghai-Tibetan Plateau Soils.</title>
        <authorList>
            <person name="Huang J."/>
        </authorList>
    </citation>
    <scope>NUCLEOTIDE SEQUENCE [LARGE SCALE GENOMIC DNA]</scope>
    <source>
        <strain evidence="3 4">FXJ1.1311</strain>
    </source>
</reference>
<dbReference type="InterPro" id="IPR003615">
    <property type="entry name" value="HNH_nuc"/>
</dbReference>
<protein>
    <submittedName>
        <fullName evidence="3">HNH endonuclease</fullName>
    </submittedName>
</protein>
<evidence type="ECO:0000313" key="4">
    <source>
        <dbReference type="Proteomes" id="UP000316639"/>
    </source>
</evidence>
<name>A0A563EIS5_9PSEU</name>
<evidence type="ECO:0000313" key="3">
    <source>
        <dbReference type="EMBL" id="TWP45828.1"/>
    </source>
</evidence>
<keyword evidence="4" id="KW-1185">Reference proteome</keyword>
<dbReference type="GO" id="GO:0004519">
    <property type="term" value="F:endonuclease activity"/>
    <property type="evidence" value="ECO:0007669"/>
    <property type="project" value="UniProtKB-KW"/>
</dbReference>
<feature type="region of interest" description="Disordered" evidence="1">
    <location>
        <begin position="1"/>
        <end position="23"/>
    </location>
</feature>
<dbReference type="RefSeq" id="WP_146359433.1">
    <property type="nucleotide sequence ID" value="NZ_VOBR01000038.1"/>
</dbReference>